<dbReference type="AlphaFoldDB" id="A0A2M8F2V2"/>
<reference evidence="2" key="1">
    <citation type="submission" date="2017-09" db="EMBL/GenBank/DDBJ databases">
        <title>Depth-based differentiation of microbial function through sediment-hosted aquifers and enrichment of novel symbionts in the deep terrestrial subsurface.</title>
        <authorList>
            <person name="Probst A.J."/>
            <person name="Ladd B."/>
            <person name="Jarett J.K."/>
            <person name="Geller-Mcgrath D.E."/>
            <person name="Sieber C.M.K."/>
            <person name="Emerson J.B."/>
            <person name="Anantharaman K."/>
            <person name="Thomas B.C."/>
            <person name="Malmstrom R."/>
            <person name="Stieglmeier M."/>
            <person name="Klingl A."/>
            <person name="Woyke T."/>
            <person name="Ryan C.M."/>
            <person name="Banfield J.F."/>
        </authorList>
    </citation>
    <scope>NUCLEOTIDE SEQUENCE [LARGE SCALE GENOMIC DNA]</scope>
</reference>
<organism evidence="1 2">
    <name type="scientific">Candidatus Roizmanbacteria bacterium CG_4_9_14_0_2_um_filter_35_15</name>
    <dbReference type="NCBI Taxonomy" id="1974836"/>
    <lineage>
        <taxon>Bacteria</taxon>
        <taxon>Candidatus Roizmaniibacteriota</taxon>
    </lineage>
</organism>
<feature type="non-terminal residue" evidence="1">
    <location>
        <position position="1"/>
    </location>
</feature>
<protein>
    <submittedName>
        <fullName evidence="1">Phosphohydrolase</fullName>
    </submittedName>
</protein>
<evidence type="ECO:0000313" key="1">
    <source>
        <dbReference type="EMBL" id="PJC33599.1"/>
    </source>
</evidence>
<dbReference type="PANTHER" id="PTHR38659:SF1">
    <property type="entry name" value="METAL DEPENDENT PHOSPHOHYDROLASE"/>
    <property type="match status" value="1"/>
</dbReference>
<keyword evidence="1" id="KW-0378">Hydrolase</keyword>
<proteinExistence type="predicted"/>
<comment type="caution">
    <text evidence="1">The sequence shown here is derived from an EMBL/GenBank/DDBJ whole genome shotgun (WGS) entry which is preliminary data.</text>
</comment>
<dbReference type="Proteomes" id="UP000230580">
    <property type="component" value="Unassembled WGS sequence"/>
</dbReference>
<gene>
    <name evidence="1" type="ORF">CO048_02755</name>
</gene>
<dbReference type="PANTHER" id="PTHR38659">
    <property type="entry name" value="METAL-DEPENDENT PHOSPHOHYDROLASE"/>
    <property type="match status" value="1"/>
</dbReference>
<dbReference type="EMBL" id="PFRZ01000037">
    <property type="protein sequence ID" value="PJC33599.1"/>
    <property type="molecule type" value="Genomic_DNA"/>
</dbReference>
<evidence type="ECO:0000313" key="2">
    <source>
        <dbReference type="Proteomes" id="UP000230580"/>
    </source>
</evidence>
<sequence>SLTGLIVATTLVYPSKKMADVKLSSVLKRFLKEPKFAAGTRREEVKMCSKPEGLNLPIEKFIEICFESMKKIASEIGL</sequence>
<dbReference type="GO" id="GO:0016787">
    <property type="term" value="F:hydrolase activity"/>
    <property type="evidence" value="ECO:0007669"/>
    <property type="project" value="UniProtKB-KW"/>
</dbReference>
<name>A0A2M8F2V2_9BACT</name>
<accession>A0A2M8F2V2</accession>